<proteinExistence type="inferred from homology"/>
<dbReference type="InterPro" id="IPR029056">
    <property type="entry name" value="Ribokinase-like"/>
</dbReference>
<dbReference type="InterPro" id="IPR050306">
    <property type="entry name" value="PfkB_Carbo_kinase"/>
</dbReference>
<dbReference type="PANTHER" id="PTHR43085:SF24">
    <property type="entry name" value="FRUCTOKINASE-4-RELATED"/>
    <property type="match status" value="1"/>
</dbReference>
<evidence type="ECO:0000256" key="2">
    <source>
        <dbReference type="ARBA" id="ARBA00022679"/>
    </source>
</evidence>
<organism evidence="8 9">
    <name type="scientific">Amborella trichopoda</name>
    <dbReference type="NCBI Taxonomy" id="13333"/>
    <lineage>
        <taxon>Eukaryota</taxon>
        <taxon>Viridiplantae</taxon>
        <taxon>Streptophyta</taxon>
        <taxon>Embryophyta</taxon>
        <taxon>Tracheophyta</taxon>
        <taxon>Spermatophyta</taxon>
        <taxon>Magnoliopsida</taxon>
        <taxon>Amborellales</taxon>
        <taxon>Amborellaceae</taxon>
        <taxon>Amborella</taxon>
    </lineage>
</organism>
<keyword evidence="3" id="KW-0547">Nucleotide-binding</keyword>
<keyword evidence="6" id="KW-0119">Carbohydrate metabolism</keyword>
<evidence type="ECO:0000259" key="7">
    <source>
        <dbReference type="Pfam" id="PF00294"/>
    </source>
</evidence>
<dbReference type="Pfam" id="PF00294">
    <property type="entry name" value="PfkB"/>
    <property type="match status" value="1"/>
</dbReference>
<dbReference type="InterPro" id="IPR011611">
    <property type="entry name" value="PfkB_dom"/>
</dbReference>
<evidence type="ECO:0000256" key="3">
    <source>
        <dbReference type="ARBA" id="ARBA00022741"/>
    </source>
</evidence>
<dbReference type="GO" id="GO:0005524">
    <property type="term" value="F:ATP binding"/>
    <property type="evidence" value="ECO:0007669"/>
    <property type="project" value="UniProtKB-KW"/>
</dbReference>
<evidence type="ECO:0000256" key="5">
    <source>
        <dbReference type="ARBA" id="ARBA00022840"/>
    </source>
</evidence>
<feature type="domain" description="Carbohydrate kinase PfkB" evidence="7">
    <location>
        <begin position="4"/>
        <end position="188"/>
    </location>
</feature>
<dbReference type="eggNOG" id="KOG2855">
    <property type="taxonomic scope" value="Eukaryota"/>
</dbReference>
<dbReference type="HOGENOM" id="CLU_027634_6_1_1"/>
<protein>
    <recommendedName>
        <fullName evidence="7">Carbohydrate kinase PfkB domain-containing protein</fullName>
    </recommendedName>
</protein>
<reference evidence="9" key="1">
    <citation type="journal article" date="2013" name="Science">
        <title>The Amborella genome and the evolution of flowering plants.</title>
        <authorList>
            <consortium name="Amborella Genome Project"/>
        </authorList>
    </citation>
    <scope>NUCLEOTIDE SEQUENCE [LARGE SCALE GENOMIC DNA]</scope>
</reference>
<dbReference type="Gene3D" id="3.40.1190.20">
    <property type="match status" value="1"/>
</dbReference>
<dbReference type="STRING" id="13333.U5CYD3"/>
<accession>U5CYD3</accession>
<dbReference type="GO" id="GO:0016301">
    <property type="term" value="F:kinase activity"/>
    <property type="evidence" value="ECO:0007669"/>
    <property type="project" value="UniProtKB-KW"/>
</dbReference>
<keyword evidence="5" id="KW-0067">ATP-binding</keyword>
<dbReference type="AlphaFoldDB" id="U5CYD3"/>
<evidence type="ECO:0000256" key="4">
    <source>
        <dbReference type="ARBA" id="ARBA00022777"/>
    </source>
</evidence>
<keyword evidence="4" id="KW-0418">Kinase</keyword>
<dbReference type="KEGG" id="atr:18439122"/>
<keyword evidence="2" id="KW-0808">Transferase</keyword>
<comment type="similarity">
    <text evidence="1">Belongs to the carbohydrate kinase PfkB family.</text>
</comment>
<dbReference type="Proteomes" id="UP000017836">
    <property type="component" value="Unassembled WGS sequence"/>
</dbReference>
<dbReference type="InterPro" id="IPR002173">
    <property type="entry name" value="Carboh/pur_kinase_PfkB_CS"/>
</dbReference>
<dbReference type="CDD" id="cd01167">
    <property type="entry name" value="bac_FRK"/>
    <property type="match status" value="1"/>
</dbReference>
<keyword evidence="9" id="KW-1185">Reference proteome</keyword>
<evidence type="ECO:0000256" key="6">
    <source>
        <dbReference type="ARBA" id="ARBA00023277"/>
    </source>
</evidence>
<name>U5CYD3_AMBTC</name>
<dbReference type="EMBL" id="KI392759">
    <property type="protein sequence ID" value="ERN10938.1"/>
    <property type="molecule type" value="Genomic_DNA"/>
</dbReference>
<dbReference type="SUPFAM" id="SSF53613">
    <property type="entry name" value="Ribokinase-like"/>
    <property type="match status" value="1"/>
</dbReference>
<evidence type="ECO:0000313" key="9">
    <source>
        <dbReference type="Proteomes" id="UP000017836"/>
    </source>
</evidence>
<dbReference type="Gramene" id="ERN10938">
    <property type="protein sequence ID" value="ERN10938"/>
    <property type="gene ID" value="AMTR_s04407p00001830"/>
</dbReference>
<dbReference type="OMA" id="SIWEQAN"/>
<gene>
    <name evidence="8" type="ORF">AMTR_s04407p00001830</name>
</gene>
<dbReference type="OrthoDB" id="415590at2759"/>
<dbReference type="PROSITE" id="PS00584">
    <property type="entry name" value="PFKB_KINASES_2"/>
    <property type="match status" value="1"/>
</dbReference>
<sequence length="204" mass="22301">MYAYYDQAKAFHYGSISLIAEPCRSAHFRALDLAREAGAILSYDPNLRLALWPSAEAAKEGMLSVWDRADVIKISDDEVPFITGKDTLDDDVAMSMWHPGLKLLIITMAERGCKYYTKEFHGTVDGILVNTVDTTGAGDAFVGAMLSQMVDDMSILHDEKRLREALQFANACGAITTTKKGAIPALPTKSEALSLLQETDAANH</sequence>
<evidence type="ECO:0000256" key="1">
    <source>
        <dbReference type="ARBA" id="ARBA00010688"/>
    </source>
</evidence>
<dbReference type="PANTHER" id="PTHR43085">
    <property type="entry name" value="HEXOKINASE FAMILY MEMBER"/>
    <property type="match status" value="1"/>
</dbReference>
<evidence type="ECO:0000313" key="8">
    <source>
        <dbReference type="EMBL" id="ERN10938.1"/>
    </source>
</evidence>